<accession>A0ACB9ZMZ7</accession>
<evidence type="ECO:0000313" key="2">
    <source>
        <dbReference type="Proteomes" id="UP001060085"/>
    </source>
</evidence>
<dbReference type="EMBL" id="CM044708">
    <property type="protein sequence ID" value="KAI5648980.1"/>
    <property type="molecule type" value="Genomic_DNA"/>
</dbReference>
<sequence>MGSCLSTESRSPLPGSPSVGVRKRKTTKKRPASRNSSFDYRREEMLHRVQGRMFLNGSSDVASLFTQQGKKGTNQDAMIVWENFGSRTDTVFCGVFDGHGPFGHMVAKRVRDSLPLKLSAHWEVNLKGDDVLREISQNRTGSMNSEDISLISADEETRSSIDAEEAEKHPEIFQTLKESFLKAFRVMDRELKMYTNIDCFCSGTTAVTLVKQGQDLIIGNVGDSRAVLATRDEDNSLLPIQLTVDLKPNLPAEAERIRKCKGRVFALQDEPEVPRVWLPNNDSPGLAMARAFGDFCLKDFGLISVPEISYRRLTEKDEFIVLATDGIWDVLSNKEVVDIVASAPARPSAARKLVEQAVRAWRTKYPTSKVDDCAVVCLFLDSAAKSVSIASATKSKEQNEVTTEKEDFSVQAGLSNSGTVQNANDVPGEEIKGEAMEGIKVEASENEELSLEIGKEWSALEGVSRVNTMLTLPRFVPNKEDKKAAGESKKRK</sequence>
<proteinExistence type="predicted"/>
<evidence type="ECO:0000313" key="1">
    <source>
        <dbReference type="EMBL" id="KAI5648980.1"/>
    </source>
</evidence>
<comment type="caution">
    <text evidence="1">The sequence shown here is derived from an EMBL/GenBank/DDBJ whole genome shotgun (WGS) entry which is preliminary data.</text>
</comment>
<protein>
    <submittedName>
        <fullName evidence="1">Uncharacterized protein</fullName>
    </submittedName>
</protein>
<gene>
    <name evidence="1" type="ORF">M9H77_34985</name>
</gene>
<name>A0ACB9ZMZ7_CATRO</name>
<keyword evidence="2" id="KW-1185">Reference proteome</keyword>
<dbReference type="Proteomes" id="UP001060085">
    <property type="component" value="Linkage Group LG08"/>
</dbReference>
<organism evidence="1 2">
    <name type="scientific">Catharanthus roseus</name>
    <name type="common">Madagascar periwinkle</name>
    <name type="synonym">Vinca rosea</name>
    <dbReference type="NCBI Taxonomy" id="4058"/>
    <lineage>
        <taxon>Eukaryota</taxon>
        <taxon>Viridiplantae</taxon>
        <taxon>Streptophyta</taxon>
        <taxon>Embryophyta</taxon>
        <taxon>Tracheophyta</taxon>
        <taxon>Spermatophyta</taxon>
        <taxon>Magnoliopsida</taxon>
        <taxon>eudicotyledons</taxon>
        <taxon>Gunneridae</taxon>
        <taxon>Pentapetalae</taxon>
        <taxon>asterids</taxon>
        <taxon>lamiids</taxon>
        <taxon>Gentianales</taxon>
        <taxon>Apocynaceae</taxon>
        <taxon>Rauvolfioideae</taxon>
        <taxon>Vinceae</taxon>
        <taxon>Catharanthinae</taxon>
        <taxon>Catharanthus</taxon>
    </lineage>
</organism>
<reference evidence="2" key="1">
    <citation type="journal article" date="2023" name="Nat. Plants">
        <title>Single-cell RNA sequencing provides a high-resolution roadmap for understanding the multicellular compartmentation of specialized metabolism.</title>
        <authorList>
            <person name="Sun S."/>
            <person name="Shen X."/>
            <person name="Li Y."/>
            <person name="Li Y."/>
            <person name="Wang S."/>
            <person name="Li R."/>
            <person name="Zhang H."/>
            <person name="Shen G."/>
            <person name="Guo B."/>
            <person name="Wei J."/>
            <person name="Xu J."/>
            <person name="St-Pierre B."/>
            <person name="Chen S."/>
            <person name="Sun C."/>
        </authorList>
    </citation>
    <scope>NUCLEOTIDE SEQUENCE [LARGE SCALE GENOMIC DNA]</scope>
</reference>